<dbReference type="GO" id="GO:0055105">
    <property type="term" value="F:ubiquitin-protein transferase inhibitor activity"/>
    <property type="evidence" value="ECO:0007669"/>
    <property type="project" value="TreeGrafter"/>
</dbReference>
<dbReference type="AlphaFoldDB" id="A0A671V2C6"/>
<dbReference type="InterPro" id="IPR019516">
    <property type="entry name" value="Glomulin/ALF4"/>
</dbReference>
<dbReference type="Pfam" id="PF08568">
    <property type="entry name" value="Kinetochor_Ybp2"/>
    <property type="match status" value="2"/>
</dbReference>
<dbReference type="Ensembl" id="ENSSAUT00010021562.1">
    <property type="protein sequence ID" value="ENSSAUP00010020404.1"/>
    <property type="gene ID" value="ENSSAUG00010009091.1"/>
</dbReference>
<name>A0A671V2C6_SPAAU</name>
<dbReference type="GeneTree" id="ENSGT00390000018446"/>
<organism evidence="1 2">
    <name type="scientific">Sparus aurata</name>
    <name type="common">Gilthead sea bream</name>
    <dbReference type="NCBI Taxonomy" id="8175"/>
    <lineage>
        <taxon>Eukaryota</taxon>
        <taxon>Metazoa</taxon>
        <taxon>Chordata</taxon>
        <taxon>Craniata</taxon>
        <taxon>Vertebrata</taxon>
        <taxon>Euteleostomi</taxon>
        <taxon>Actinopterygii</taxon>
        <taxon>Neopterygii</taxon>
        <taxon>Teleostei</taxon>
        <taxon>Neoteleostei</taxon>
        <taxon>Acanthomorphata</taxon>
        <taxon>Eupercaria</taxon>
        <taxon>Spariformes</taxon>
        <taxon>Sparidae</taxon>
        <taxon>Sparus</taxon>
    </lineage>
</organism>
<reference evidence="1" key="2">
    <citation type="submission" date="2025-08" db="UniProtKB">
        <authorList>
            <consortium name="Ensembl"/>
        </authorList>
    </citation>
    <scope>IDENTIFICATION</scope>
</reference>
<dbReference type="InterPro" id="IPR013877">
    <property type="entry name" value="YAP-bd/ALF4/Glomulin"/>
</dbReference>
<reference evidence="1" key="3">
    <citation type="submission" date="2025-09" db="UniProtKB">
        <authorList>
            <consortium name="Ensembl"/>
        </authorList>
    </citation>
    <scope>IDENTIFICATION</scope>
</reference>
<proteinExistence type="predicted"/>
<keyword evidence="2" id="KW-1185">Reference proteome</keyword>
<dbReference type="PANTHER" id="PTHR15430:SF1">
    <property type="entry name" value="GLOMULIN"/>
    <property type="match status" value="1"/>
</dbReference>
<dbReference type="InParanoid" id="A0A671V2C6"/>
<evidence type="ECO:0000313" key="2">
    <source>
        <dbReference type="Proteomes" id="UP000472265"/>
    </source>
</evidence>
<dbReference type="GO" id="GO:0005737">
    <property type="term" value="C:cytoplasm"/>
    <property type="evidence" value="ECO:0007669"/>
    <property type="project" value="TreeGrafter"/>
</dbReference>
<dbReference type="Proteomes" id="UP000472265">
    <property type="component" value="Chromosome 11"/>
</dbReference>
<reference evidence="1" key="1">
    <citation type="submission" date="2021-04" db="EMBL/GenBank/DDBJ databases">
        <authorList>
            <consortium name="Wellcome Sanger Institute Data Sharing"/>
        </authorList>
    </citation>
    <scope>NUCLEOTIDE SEQUENCE [LARGE SCALE GENOMIC DNA]</scope>
</reference>
<dbReference type="OMA" id="LAMYYHA"/>
<sequence>MNEDQVNDIIRRWVKEDLKPEDYQQFKSLGSACLNEGDSAQLLKFLQNEKNQGIVKSMGCVLVAPLVNEAVKNKKSFDHCQAAITHLSRVGACRPDELLHSFLELIEDIDPGAISETILVLVPHLQTVLLCLEERKAAGVGSALFALQKQLSRLPVPYTQRQVEADEHGLCRCCNALAAFTKPFIEAAMRKNGNYITNSEEEELRMELFKFTFLFLFHQRERSQTMNCVFICDFMTSTNVSVHQVTLPAIQVSVSELLFFNSLKKSTQTDNSQSRESRACLAYLLFVQLITLDSFPAVFRPVFVLQCNMEHINQLLNRYKNESHLLKGLALYTKSLESVEDNSLPVSLLDLKSFYDVPQVRPACRQPQWYKSGLQVLQLFINKLDAEAKHKFFRCMLKTSNHAGVESYVVKNIRNQVEFSMKPGNTNKWFLGEELLSLLGLVLCLPQGAQTDLLNSMDRIMESLSLLRYLVIRDKELRSPTDVWEKLCRIKDEYLKMLRVCIGISRGYYSAELKALREDQKLKARATRLVKSITVKHENVSNMSPEVQHQVLQSALVTFDLMESLIVRIEEITEEKRKILT</sequence>
<protein>
    <submittedName>
        <fullName evidence="1">Glomulin, FKBP associated protein b</fullName>
    </submittedName>
</protein>
<evidence type="ECO:0000313" key="1">
    <source>
        <dbReference type="Ensembl" id="ENSSAUP00010020404.1"/>
    </source>
</evidence>
<dbReference type="PANTHER" id="PTHR15430">
    <property type="entry name" value="GLOMULIN"/>
    <property type="match status" value="1"/>
</dbReference>
<gene>
    <name evidence="1" type="primary">GLMN</name>
    <name evidence="1" type="synonym">LOC115591769</name>
</gene>
<accession>A0A671V2C6</accession>